<evidence type="ECO:0000313" key="3">
    <source>
        <dbReference type="Proteomes" id="UP000317713"/>
    </source>
</evidence>
<sequence>MFEWLLIFFNNSWVTSIITGLLVFYVTDIYKRLKEKKSYFQKVGQVNKEIFKTIKYSIPEEKLPSISILKSIHIATAKRYNVKLEDVDSLQAIIDDLIKEIMDSNFLSHDNKLLYCQRLLDTQNGLITKNIEETTTVKQYVTFTSTKSTTLSLMFSTATSMFAATIVFLLTTFKDNKFTEMFSTFIAENSLSLLNFALVIVALLISIMTFFTEEKQKRKMKREKKTKAID</sequence>
<organism evidence="2 3">
    <name type="scientific">Brevibacillus brevis</name>
    <name type="common">Bacillus brevis</name>
    <dbReference type="NCBI Taxonomy" id="1393"/>
    <lineage>
        <taxon>Bacteria</taxon>
        <taxon>Bacillati</taxon>
        <taxon>Bacillota</taxon>
        <taxon>Bacilli</taxon>
        <taxon>Bacillales</taxon>
        <taxon>Paenibacillaceae</taxon>
        <taxon>Brevibacillus</taxon>
    </lineage>
</organism>
<protein>
    <submittedName>
        <fullName evidence="2">Uncharacterized protein</fullName>
    </submittedName>
</protein>
<name>A0A517I4L5_BREBE</name>
<evidence type="ECO:0000256" key="1">
    <source>
        <dbReference type="SAM" id="Phobius"/>
    </source>
</evidence>
<dbReference type="RefSeq" id="WP_144614725.1">
    <property type="nucleotide sequence ID" value="NZ_CP042161.1"/>
</dbReference>
<feature type="transmembrane region" description="Helical" evidence="1">
    <location>
        <begin position="153"/>
        <end position="173"/>
    </location>
</feature>
<keyword evidence="1" id="KW-1133">Transmembrane helix</keyword>
<proteinExistence type="predicted"/>
<evidence type="ECO:0000313" key="2">
    <source>
        <dbReference type="EMBL" id="QDS33756.1"/>
    </source>
</evidence>
<feature type="transmembrane region" description="Helical" evidence="1">
    <location>
        <begin position="193"/>
        <end position="212"/>
    </location>
</feature>
<feature type="transmembrane region" description="Helical" evidence="1">
    <location>
        <begin position="6"/>
        <end position="27"/>
    </location>
</feature>
<reference evidence="2 3" key="1">
    <citation type="submission" date="2019-07" db="EMBL/GenBank/DDBJ databases">
        <title>Characterization of Brevibacillus brevis HK544, as a potential biocontrol agent.</title>
        <authorList>
            <person name="Kim H."/>
        </authorList>
    </citation>
    <scope>NUCLEOTIDE SEQUENCE [LARGE SCALE GENOMIC DNA]</scope>
    <source>
        <strain evidence="2 3">HK544</strain>
    </source>
</reference>
<keyword evidence="1" id="KW-0472">Membrane</keyword>
<dbReference type="EMBL" id="CP042161">
    <property type="protein sequence ID" value="QDS33756.1"/>
    <property type="molecule type" value="Genomic_DNA"/>
</dbReference>
<dbReference type="Proteomes" id="UP000317713">
    <property type="component" value="Chromosome"/>
</dbReference>
<gene>
    <name evidence="2" type="ORF">FPS98_06965</name>
</gene>
<keyword evidence="1" id="KW-0812">Transmembrane</keyword>
<dbReference type="AlphaFoldDB" id="A0A517I4L5"/>
<accession>A0A517I4L5</accession>